<name>A0A0L0NBE8_TOLOC</name>
<dbReference type="InterPro" id="IPR001753">
    <property type="entry name" value="Enoyl-CoA_hydra/iso"/>
</dbReference>
<dbReference type="Proteomes" id="UP000036947">
    <property type="component" value="Unassembled WGS sequence"/>
</dbReference>
<accession>A0A0L0NBE8</accession>
<reference evidence="2 3" key="1">
    <citation type="journal article" date="2015" name="BMC Genomics">
        <title>The genome of the truffle-parasite Tolypocladium ophioglossoides and the evolution of antifungal peptaibiotics.</title>
        <authorList>
            <person name="Quandt C.A."/>
            <person name="Bushley K.E."/>
            <person name="Spatafora J.W."/>
        </authorList>
    </citation>
    <scope>NUCLEOTIDE SEQUENCE [LARGE SCALE GENOMIC DNA]</scope>
    <source>
        <strain evidence="2 3">CBS 100239</strain>
    </source>
</reference>
<dbReference type="InterPro" id="IPR051053">
    <property type="entry name" value="ECH/Chromodomain_protein"/>
</dbReference>
<comment type="caution">
    <text evidence="2">The sequence shown here is derived from an EMBL/GenBank/DDBJ whole genome shotgun (WGS) entry which is preliminary data.</text>
</comment>
<dbReference type="STRING" id="1163406.A0A0L0NBE8"/>
<dbReference type="PANTHER" id="PTHR43684">
    <property type="match status" value="1"/>
</dbReference>
<dbReference type="CDD" id="cd06558">
    <property type="entry name" value="crotonase-like"/>
    <property type="match status" value="1"/>
</dbReference>
<protein>
    <submittedName>
        <fullName evidence="2">3-hydroxypropionyl-coenzyme A dehydratase</fullName>
    </submittedName>
</protein>
<dbReference type="InterPro" id="IPR014748">
    <property type="entry name" value="Enoyl-CoA_hydra_C"/>
</dbReference>
<dbReference type="Pfam" id="PF00378">
    <property type="entry name" value="ECH_1"/>
    <property type="match status" value="1"/>
</dbReference>
<dbReference type="Gene3D" id="1.10.12.10">
    <property type="entry name" value="Lyase 2-enoyl-coa Hydratase, Chain A, domain 2"/>
    <property type="match status" value="1"/>
</dbReference>
<dbReference type="OrthoDB" id="2018133at2759"/>
<dbReference type="AlphaFoldDB" id="A0A0L0NBE8"/>
<dbReference type="PANTHER" id="PTHR43684:SF4">
    <property type="entry name" value="ENOYL-COA HYDRATASE_ISOMERASE FAMILY PROTEIN (AFU_ORTHOLOGUE AFUA_1G01890)"/>
    <property type="match status" value="1"/>
</dbReference>
<gene>
    <name evidence="2" type="ORF">TOPH_03954</name>
</gene>
<dbReference type="EMBL" id="LFRF01000009">
    <property type="protein sequence ID" value="KND91376.1"/>
    <property type="molecule type" value="Genomic_DNA"/>
</dbReference>
<dbReference type="Gene3D" id="3.90.226.10">
    <property type="entry name" value="2-enoyl-CoA Hydratase, Chain A, domain 1"/>
    <property type="match status" value="1"/>
</dbReference>
<dbReference type="InterPro" id="IPR029045">
    <property type="entry name" value="ClpP/crotonase-like_dom_sf"/>
</dbReference>
<evidence type="ECO:0000256" key="1">
    <source>
        <dbReference type="ARBA" id="ARBA00005254"/>
    </source>
</evidence>
<proteinExistence type="inferred from homology"/>
<evidence type="ECO:0000313" key="2">
    <source>
        <dbReference type="EMBL" id="KND91376.1"/>
    </source>
</evidence>
<evidence type="ECO:0000313" key="3">
    <source>
        <dbReference type="Proteomes" id="UP000036947"/>
    </source>
</evidence>
<dbReference type="SUPFAM" id="SSF52096">
    <property type="entry name" value="ClpP/crotonase"/>
    <property type="match status" value="1"/>
</dbReference>
<sequence>MPASNLPDSYASLSIPDILLAHHPPSSPSVTPVITVSLHRPSARNGFTDRMATSLITAFNLLSSDPRVKAVVLASADPENKMFCAGMDLNATHGLVDKAADYRDAGGRVALAIYSCSKPVVAAINGSAVGIGITMTLPANIRVASSSAKIGFVFARRGATMEACSSFFLPRLIGMSRALHLTSTGAVYPATDRLLGDLFSEVVASDQVLPTALRIADEIAGNVSIMSSRLMKDMTYRCPATPEEAHLLESRLFHGLAKAEDSQEGRVSFLEKRQPDFKMTMDDAPESYPWWTPIDLRVKSKI</sequence>
<comment type="similarity">
    <text evidence="1">Belongs to the enoyl-CoA hydratase/isomerase family.</text>
</comment>
<organism evidence="2 3">
    <name type="scientific">Tolypocladium ophioglossoides (strain CBS 100239)</name>
    <name type="common">Snaketongue truffleclub</name>
    <name type="synonym">Elaphocordyceps ophioglossoides</name>
    <dbReference type="NCBI Taxonomy" id="1163406"/>
    <lineage>
        <taxon>Eukaryota</taxon>
        <taxon>Fungi</taxon>
        <taxon>Dikarya</taxon>
        <taxon>Ascomycota</taxon>
        <taxon>Pezizomycotina</taxon>
        <taxon>Sordariomycetes</taxon>
        <taxon>Hypocreomycetidae</taxon>
        <taxon>Hypocreales</taxon>
        <taxon>Ophiocordycipitaceae</taxon>
        <taxon>Tolypocladium</taxon>
    </lineage>
</organism>
<keyword evidence="3" id="KW-1185">Reference proteome</keyword>